<organism evidence="1 2">
    <name type="scientific">Ensete ventricosum</name>
    <name type="common">Abyssinian banana</name>
    <name type="synonym">Musa ensete</name>
    <dbReference type="NCBI Taxonomy" id="4639"/>
    <lineage>
        <taxon>Eukaryota</taxon>
        <taxon>Viridiplantae</taxon>
        <taxon>Streptophyta</taxon>
        <taxon>Embryophyta</taxon>
        <taxon>Tracheophyta</taxon>
        <taxon>Spermatophyta</taxon>
        <taxon>Magnoliopsida</taxon>
        <taxon>Liliopsida</taxon>
        <taxon>Zingiberales</taxon>
        <taxon>Musaceae</taxon>
        <taxon>Ensete</taxon>
    </lineage>
</organism>
<evidence type="ECO:0000313" key="2">
    <source>
        <dbReference type="Proteomes" id="UP000287651"/>
    </source>
</evidence>
<reference evidence="1 2" key="1">
    <citation type="journal article" date="2014" name="Agronomy (Basel)">
        <title>A Draft Genome Sequence for Ensete ventricosum, the Drought-Tolerant Tree Against Hunger.</title>
        <authorList>
            <person name="Harrison J."/>
            <person name="Moore K.A."/>
            <person name="Paszkiewicz K."/>
            <person name="Jones T."/>
            <person name="Grant M."/>
            <person name="Ambacheew D."/>
            <person name="Muzemil S."/>
            <person name="Studholme D.J."/>
        </authorList>
    </citation>
    <scope>NUCLEOTIDE SEQUENCE [LARGE SCALE GENOMIC DNA]</scope>
</reference>
<dbReference type="EMBL" id="AMZH03012618">
    <property type="protein sequence ID" value="RRT50694.1"/>
    <property type="molecule type" value="Genomic_DNA"/>
</dbReference>
<dbReference type="Proteomes" id="UP000287651">
    <property type="component" value="Unassembled WGS sequence"/>
</dbReference>
<name>A0A426YG14_ENSVE</name>
<gene>
    <name evidence="1" type="ORF">B296_00045057</name>
</gene>
<comment type="caution">
    <text evidence="1">The sequence shown here is derived from an EMBL/GenBank/DDBJ whole genome shotgun (WGS) entry which is preliminary data.</text>
</comment>
<proteinExistence type="predicted"/>
<accession>A0A426YG14</accession>
<protein>
    <submittedName>
        <fullName evidence="1">Uncharacterized protein</fullName>
    </submittedName>
</protein>
<dbReference type="AlphaFoldDB" id="A0A426YG14"/>
<evidence type="ECO:0000313" key="1">
    <source>
        <dbReference type="EMBL" id="RRT50694.1"/>
    </source>
</evidence>
<sequence length="117" mass="13874">MHKFAHKFEFRLVFHAPSQNFKILAIPNVLAHRKSYEYGFMKKRDGHKHCAKSSFDRFNRFFVHRLEILKILAIPNVLAQGNLYEHSFAKKCDDHKLCIKSRAIQVSFDFSRTDSEF</sequence>